<protein>
    <submittedName>
        <fullName evidence="1">Uncharacterized protein</fullName>
    </submittedName>
</protein>
<accession>A0AAN7ZS64</accession>
<gene>
    <name evidence="1" type="ORF">LTR97_008699</name>
</gene>
<dbReference type="EMBL" id="JAVRQU010000014">
    <property type="protein sequence ID" value="KAK5695193.1"/>
    <property type="molecule type" value="Genomic_DNA"/>
</dbReference>
<reference evidence="1" key="1">
    <citation type="submission" date="2023-08" db="EMBL/GenBank/DDBJ databases">
        <title>Black Yeasts Isolated from many extreme environments.</title>
        <authorList>
            <person name="Coleine C."/>
            <person name="Stajich J.E."/>
            <person name="Selbmann L."/>
        </authorList>
    </citation>
    <scope>NUCLEOTIDE SEQUENCE</scope>
    <source>
        <strain evidence="1">CCFEE 5810</strain>
    </source>
</reference>
<dbReference type="PANTHER" id="PTHR33835">
    <property type="entry name" value="YALI0C07656P"/>
    <property type="match status" value="1"/>
</dbReference>
<sequence length="273" mass="30453">MASSASKLIPSDPERVMVIRSLTSTLKIFSVPFLRFGRIKLGGRGTVVQLASGNLAVFSPVALTETVKKELALMGTGQIKYITALDQEHHIFLSPWHEAFPDAKVIAPETLPAHRSKQNYPEIPKENWILFKKNQPQTWKVGEEFDSEFDSEYVSAHQNQEIVFNHRPTRTLIQADLLFNLPATEQHSKAGVSATAGLLTKLFVGINNTKGEATWQKRFIWYAISSGDRQGFNKSVGRIGGWDFERIVPCHGDVIEKGGKNDLEIKAVGRRIG</sequence>
<dbReference type="SUPFAM" id="SSF56281">
    <property type="entry name" value="Metallo-hydrolase/oxidoreductase"/>
    <property type="match status" value="1"/>
</dbReference>
<dbReference type="InterPro" id="IPR025638">
    <property type="entry name" value="DUF4336"/>
</dbReference>
<proteinExistence type="predicted"/>
<dbReference type="PANTHER" id="PTHR33835:SF1">
    <property type="entry name" value="METALLO-BETA-LACTAMASE DOMAIN-CONTAINING PROTEIN"/>
    <property type="match status" value="1"/>
</dbReference>
<dbReference type="Pfam" id="PF14234">
    <property type="entry name" value="DUF4336"/>
    <property type="match status" value="1"/>
</dbReference>
<dbReference type="Proteomes" id="UP001310594">
    <property type="component" value="Unassembled WGS sequence"/>
</dbReference>
<organism evidence="1 2">
    <name type="scientific">Elasticomyces elasticus</name>
    <dbReference type="NCBI Taxonomy" id="574655"/>
    <lineage>
        <taxon>Eukaryota</taxon>
        <taxon>Fungi</taxon>
        <taxon>Dikarya</taxon>
        <taxon>Ascomycota</taxon>
        <taxon>Pezizomycotina</taxon>
        <taxon>Dothideomycetes</taxon>
        <taxon>Dothideomycetidae</taxon>
        <taxon>Mycosphaerellales</taxon>
        <taxon>Teratosphaeriaceae</taxon>
        <taxon>Elasticomyces</taxon>
    </lineage>
</organism>
<dbReference type="AlphaFoldDB" id="A0AAN7ZS64"/>
<comment type="caution">
    <text evidence="1">The sequence shown here is derived from an EMBL/GenBank/DDBJ whole genome shotgun (WGS) entry which is preliminary data.</text>
</comment>
<name>A0AAN7ZS64_9PEZI</name>
<evidence type="ECO:0000313" key="2">
    <source>
        <dbReference type="Proteomes" id="UP001310594"/>
    </source>
</evidence>
<evidence type="ECO:0000313" key="1">
    <source>
        <dbReference type="EMBL" id="KAK5695193.1"/>
    </source>
</evidence>
<dbReference type="InterPro" id="IPR036866">
    <property type="entry name" value="RibonucZ/Hydroxyglut_hydro"/>
</dbReference>